<feature type="domain" description="DNA methylase adenine-specific" evidence="11">
    <location>
        <begin position="133"/>
        <end position="446"/>
    </location>
</feature>
<dbReference type="PROSITE" id="PS00092">
    <property type="entry name" value="N6_MTASE"/>
    <property type="match status" value="1"/>
</dbReference>
<evidence type="ECO:0000256" key="5">
    <source>
        <dbReference type="ARBA" id="ARBA00022679"/>
    </source>
</evidence>
<evidence type="ECO:0000256" key="2">
    <source>
        <dbReference type="ARBA" id="ARBA00010923"/>
    </source>
</evidence>
<dbReference type="Gene3D" id="3.40.50.150">
    <property type="entry name" value="Vaccinia Virus protein VP39"/>
    <property type="match status" value="1"/>
</dbReference>
<dbReference type="InterPro" id="IPR000055">
    <property type="entry name" value="Restrct_endonuc_typeI_TRD"/>
</dbReference>
<dbReference type="EC" id="2.1.1.72" evidence="3"/>
<comment type="catalytic activity">
    <reaction evidence="9">
        <text>a 2'-deoxyadenosine in DNA + S-adenosyl-L-methionine = an N(6)-methyl-2'-deoxyadenosine in DNA + S-adenosyl-L-homocysteine + H(+)</text>
        <dbReference type="Rhea" id="RHEA:15197"/>
        <dbReference type="Rhea" id="RHEA-COMP:12418"/>
        <dbReference type="Rhea" id="RHEA-COMP:12419"/>
        <dbReference type="ChEBI" id="CHEBI:15378"/>
        <dbReference type="ChEBI" id="CHEBI:57856"/>
        <dbReference type="ChEBI" id="CHEBI:59789"/>
        <dbReference type="ChEBI" id="CHEBI:90615"/>
        <dbReference type="ChEBI" id="CHEBI:90616"/>
        <dbReference type="EC" id="2.1.1.72"/>
    </reaction>
</comment>
<dbReference type="Pfam" id="PF02384">
    <property type="entry name" value="N6_Mtase"/>
    <property type="match status" value="1"/>
</dbReference>
<dbReference type="Gene3D" id="1.20.1260.30">
    <property type="match status" value="1"/>
</dbReference>
<dbReference type="InterPro" id="IPR029063">
    <property type="entry name" value="SAM-dependent_MTases_sf"/>
</dbReference>
<dbReference type="CDD" id="cd17246">
    <property type="entry name" value="RMtype1_S_SonII-TRD2-CR2_like"/>
    <property type="match status" value="2"/>
</dbReference>
<dbReference type="PANTHER" id="PTHR42933:SF3">
    <property type="entry name" value="TYPE I RESTRICTION ENZYME MJAVIII METHYLASE SUBUNIT"/>
    <property type="match status" value="1"/>
</dbReference>
<dbReference type="Gene3D" id="1.10.287.1120">
    <property type="entry name" value="Bipartite methylase S protein"/>
    <property type="match status" value="1"/>
</dbReference>
<dbReference type="InterPro" id="IPR038333">
    <property type="entry name" value="T1MK-like_N_sf"/>
</dbReference>
<dbReference type="SUPFAM" id="SSF53335">
    <property type="entry name" value="S-adenosyl-L-methionine-dependent methyltransferases"/>
    <property type="match status" value="1"/>
</dbReference>
<keyword evidence="6" id="KW-0949">S-adenosyl-L-methionine</keyword>
<keyword evidence="5 12" id="KW-0808">Transferase</keyword>
<protein>
    <recommendedName>
        <fullName evidence="3">site-specific DNA-methyltransferase (adenine-specific)</fullName>
        <ecNumber evidence="3">2.1.1.72</ecNumber>
    </recommendedName>
</protein>
<evidence type="ECO:0000259" key="10">
    <source>
        <dbReference type="Pfam" id="PF01420"/>
    </source>
</evidence>
<accession>A0A381FQX8</accession>
<keyword evidence="8" id="KW-0238">DNA-binding</keyword>
<evidence type="ECO:0000256" key="8">
    <source>
        <dbReference type="ARBA" id="ARBA00023125"/>
    </source>
</evidence>
<dbReference type="CDD" id="cd02440">
    <property type="entry name" value="AdoMet_MTases"/>
    <property type="match status" value="1"/>
</dbReference>
<dbReference type="InterPro" id="IPR003356">
    <property type="entry name" value="DNA_methylase_A-5"/>
</dbReference>
<dbReference type="Pfam" id="PF01420">
    <property type="entry name" value="Methylase_S"/>
    <property type="match status" value="2"/>
</dbReference>
<dbReference type="GO" id="GO:0008170">
    <property type="term" value="F:N-methyltransferase activity"/>
    <property type="evidence" value="ECO:0007669"/>
    <property type="project" value="InterPro"/>
</dbReference>
<keyword evidence="4 12" id="KW-0489">Methyltransferase</keyword>
<dbReference type="InterPro" id="IPR002052">
    <property type="entry name" value="DNA_methylase_N6_adenine_CS"/>
</dbReference>
<dbReference type="PRINTS" id="PR00507">
    <property type="entry name" value="N12N6MTFRASE"/>
</dbReference>
<dbReference type="GO" id="GO:0009007">
    <property type="term" value="F:site-specific DNA-methyltransferase (adenine-specific) activity"/>
    <property type="evidence" value="ECO:0007669"/>
    <property type="project" value="UniProtKB-EC"/>
</dbReference>
<evidence type="ECO:0000259" key="11">
    <source>
        <dbReference type="Pfam" id="PF02384"/>
    </source>
</evidence>
<evidence type="ECO:0000256" key="9">
    <source>
        <dbReference type="ARBA" id="ARBA00047942"/>
    </source>
</evidence>
<dbReference type="RefSeq" id="WP_115621631.1">
    <property type="nucleotide sequence ID" value="NZ_UFVR01000004.1"/>
</dbReference>
<evidence type="ECO:0000313" key="13">
    <source>
        <dbReference type="Proteomes" id="UP000254282"/>
    </source>
</evidence>
<dbReference type="PANTHER" id="PTHR42933">
    <property type="entry name" value="SLR6095 PROTEIN"/>
    <property type="match status" value="1"/>
</dbReference>
<evidence type="ECO:0000256" key="3">
    <source>
        <dbReference type="ARBA" id="ARBA00011900"/>
    </source>
</evidence>
<dbReference type="SUPFAM" id="SSF116734">
    <property type="entry name" value="DNA methylase specificity domain"/>
    <property type="match status" value="2"/>
</dbReference>
<reference evidence="12 13" key="1">
    <citation type="submission" date="2018-06" db="EMBL/GenBank/DDBJ databases">
        <authorList>
            <consortium name="Pathogen Informatics"/>
            <person name="Doyle S."/>
        </authorList>
    </citation>
    <scope>NUCLEOTIDE SEQUENCE [LARGE SCALE GENOMIC DNA]</scope>
    <source>
        <strain evidence="12 13">NCTC13532</strain>
    </source>
</reference>
<keyword evidence="7" id="KW-0680">Restriction system</keyword>
<dbReference type="AlphaFoldDB" id="A0A381FQX8"/>
<dbReference type="Gene3D" id="3.90.220.20">
    <property type="entry name" value="DNA methylase specificity domains"/>
    <property type="match status" value="2"/>
</dbReference>
<feature type="domain" description="Type I restriction modification DNA specificity" evidence="10">
    <location>
        <begin position="454"/>
        <end position="620"/>
    </location>
</feature>
<evidence type="ECO:0000256" key="6">
    <source>
        <dbReference type="ARBA" id="ARBA00022691"/>
    </source>
</evidence>
<gene>
    <name evidence="12" type="ORF">NCTC13532_04170</name>
</gene>
<organism evidence="12 13">
    <name type="scientific">Chryseobacterium indoltheticum</name>
    <dbReference type="NCBI Taxonomy" id="254"/>
    <lineage>
        <taxon>Bacteria</taxon>
        <taxon>Pseudomonadati</taxon>
        <taxon>Bacteroidota</taxon>
        <taxon>Flavobacteriia</taxon>
        <taxon>Flavobacteriales</taxon>
        <taxon>Weeksellaceae</taxon>
        <taxon>Chryseobacterium group</taxon>
        <taxon>Chryseobacterium</taxon>
    </lineage>
</organism>
<dbReference type="GO" id="GO:0032259">
    <property type="term" value="P:methylation"/>
    <property type="evidence" value="ECO:0007669"/>
    <property type="project" value="UniProtKB-KW"/>
</dbReference>
<name>A0A381FQX8_9FLAO</name>
<sequence length="837" mass="94696">MLDATTKRRIDSARDILVGKIPDPKSQVEMITIAMIYKFMDDMDNEAVEYGGNRSFFTGDYEKFAWRKLFDLKLSGQEALNLYGDAIASFAFNPNLPQLFRDIFKNAYLPFRDPQTLKLFLKTINDFHYDHSEKLGDAFEYLLSVLGSQGDAGQFRTPRHIIDFMVEVLNPKKGETIADPACGTAGFLISSFKYIMQRNTKKTSGDLLTPDEKTKLMTQFTGFDISPDMVRLSLVNMYLHGFPKPHIEEYDTLTSEDKWDKYYDIILANPPFMTPKGGIRPHKRFTVQANKAEVLFTDYIAEHINPVSGKAAIVVPNGIVATTNKAYKDLRTLLVKESLLAIISLPAGVFQPYSGVKTSILILDRKLSKKSDQILFLKINNDGFDLGAQRRPIDKNDLPNALDIINKYRETLANDSVFESDLENFTLVPKDDILANSDISLSAEPYFIREIINTDYQIVKLKDVCNFIDYRGKTPTKTKSGIRLITAKNVKKGYINLDPLEYIAEADYESWMTRGIPSKGDILITTEAPLGNVAQIDTDEKIALAQRIITIIPKADNLDKAFLKNTLLSERVQFELNGFATGSTVLGIKSSSLKEISIPLPPLNIQQKIVEEIEGYQKIIDGAKQVVKNYRPTISINSDWEMVELGKVCEKITDGTHHTPTYFEKGVIFLSSKNVTSGNIDWERTKYIDEAQHIQMQKRVSPRINDILLAKNGTTGVAAIVDRDVVFDIYVSLALLRPSEKLVPKYLLHCINSKDAKRQFNDRLKGVGVPNLHLKEIKEVLIPLPTIEEQETIVKSIEEELQLVNANKRIIEIFEQKIKEKIDEVWGIKKDLIPVNS</sequence>
<comment type="similarity">
    <text evidence="1">Belongs to the N(4)/N(6)-methyltransferase family.</text>
</comment>
<evidence type="ECO:0000313" key="12">
    <source>
        <dbReference type="EMBL" id="SUX48552.1"/>
    </source>
</evidence>
<feature type="domain" description="Type I restriction modification DNA specificity" evidence="10">
    <location>
        <begin position="637"/>
        <end position="799"/>
    </location>
</feature>
<dbReference type="InterPro" id="IPR044946">
    <property type="entry name" value="Restrct_endonuc_typeI_TRD_sf"/>
</dbReference>
<comment type="similarity">
    <text evidence="2">Belongs to the type-I restriction system S methylase family.</text>
</comment>
<dbReference type="Proteomes" id="UP000254282">
    <property type="component" value="Unassembled WGS sequence"/>
</dbReference>
<evidence type="ECO:0000256" key="7">
    <source>
        <dbReference type="ARBA" id="ARBA00022747"/>
    </source>
</evidence>
<proteinExistence type="inferred from homology"/>
<evidence type="ECO:0000256" key="1">
    <source>
        <dbReference type="ARBA" id="ARBA00006594"/>
    </source>
</evidence>
<dbReference type="InterPro" id="IPR051537">
    <property type="entry name" value="DNA_Adenine_Mtase"/>
</dbReference>
<dbReference type="EMBL" id="UFVR01000004">
    <property type="protein sequence ID" value="SUX48552.1"/>
    <property type="molecule type" value="Genomic_DNA"/>
</dbReference>
<dbReference type="GO" id="GO:0003677">
    <property type="term" value="F:DNA binding"/>
    <property type="evidence" value="ECO:0007669"/>
    <property type="project" value="UniProtKB-KW"/>
</dbReference>
<evidence type="ECO:0000256" key="4">
    <source>
        <dbReference type="ARBA" id="ARBA00022603"/>
    </source>
</evidence>
<dbReference type="GO" id="GO:0009307">
    <property type="term" value="P:DNA restriction-modification system"/>
    <property type="evidence" value="ECO:0007669"/>
    <property type="project" value="UniProtKB-KW"/>
</dbReference>
<dbReference type="REBASE" id="426178">
    <property type="entry name" value="M.Cin13532I"/>
</dbReference>